<reference evidence="8 9" key="1">
    <citation type="submission" date="2022-10" db="EMBL/GenBank/DDBJ databases">
        <title>Chitinophaga nivalis PC15 sp. nov., isolated from Pyeongchang county, South Korea.</title>
        <authorList>
            <person name="Trinh H.N."/>
        </authorList>
    </citation>
    <scope>NUCLEOTIDE SEQUENCE [LARGE SCALE GENOMIC DNA]</scope>
    <source>
        <strain evidence="8 9">PC14</strain>
    </source>
</reference>
<feature type="chain" id="PRO_5045642577" evidence="3">
    <location>
        <begin position="23"/>
        <end position="409"/>
    </location>
</feature>
<feature type="signal peptide" evidence="3">
    <location>
        <begin position="1"/>
        <end position="22"/>
    </location>
</feature>
<evidence type="ECO:0000256" key="3">
    <source>
        <dbReference type="SAM" id="SignalP"/>
    </source>
</evidence>
<proteinExistence type="inferred from homology"/>
<dbReference type="SUPFAM" id="SSF111369">
    <property type="entry name" value="HlyD-like secretion proteins"/>
    <property type="match status" value="1"/>
</dbReference>
<dbReference type="InterPro" id="IPR045800">
    <property type="entry name" value="HMBD"/>
</dbReference>
<evidence type="ECO:0000259" key="6">
    <source>
        <dbReference type="Pfam" id="PF25954"/>
    </source>
</evidence>
<accession>A0ABT3IQG3</accession>
<evidence type="ECO:0000259" key="5">
    <source>
        <dbReference type="Pfam" id="PF25919"/>
    </source>
</evidence>
<dbReference type="InterPro" id="IPR051909">
    <property type="entry name" value="MFP_Cation_Efflux"/>
</dbReference>
<protein>
    <submittedName>
        <fullName evidence="8">Efflux RND transporter periplasmic adaptor subunit</fullName>
    </submittedName>
</protein>
<evidence type="ECO:0000313" key="8">
    <source>
        <dbReference type="EMBL" id="MCW3486111.1"/>
    </source>
</evidence>
<evidence type="ECO:0000313" key="9">
    <source>
        <dbReference type="Proteomes" id="UP001207742"/>
    </source>
</evidence>
<gene>
    <name evidence="8" type="ORF">OL497_19575</name>
</gene>
<dbReference type="Pfam" id="PF25919">
    <property type="entry name" value="BSH_CusB"/>
    <property type="match status" value="1"/>
</dbReference>
<keyword evidence="9" id="KW-1185">Reference proteome</keyword>
<dbReference type="PROSITE" id="PS51257">
    <property type="entry name" value="PROKAR_LIPOPROTEIN"/>
    <property type="match status" value="1"/>
</dbReference>
<feature type="domain" description="CusB-like beta-barrel" evidence="6">
    <location>
        <begin position="244"/>
        <end position="318"/>
    </location>
</feature>
<dbReference type="InterPro" id="IPR058627">
    <property type="entry name" value="MdtA-like_C"/>
</dbReference>
<dbReference type="Gene3D" id="2.40.30.170">
    <property type="match status" value="1"/>
</dbReference>
<dbReference type="EMBL" id="JAPDNS010000002">
    <property type="protein sequence ID" value="MCW3486111.1"/>
    <property type="molecule type" value="Genomic_DNA"/>
</dbReference>
<evidence type="ECO:0000256" key="2">
    <source>
        <dbReference type="ARBA" id="ARBA00022448"/>
    </source>
</evidence>
<dbReference type="Gene3D" id="2.40.420.20">
    <property type="match status" value="1"/>
</dbReference>
<feature type="domain" description="CusB-like barrel-sandwich hybrid" evidence="5">
    <location>
        <begin position="116"/>
        <end position="239"/>
    </location>
</feature>
<dbReference type="Pfam" id="PF25954">
    <property type="entry name" value="Beta-barrel_RND_2"/>
    <property type="match status" value="1"/>
</dbReference>
<name>A0ABT3IQG3_9BACT</name>
<feature type="domain" description="Multidrug resistance protein MdtA-like C-terminal permuted SH3" evidence="7">
    <location>
        <begin position="326"/>
        <end position="384"/>
    </location>
</feature>
<dbReference type="InterPro" id="IPR058790">
    <property type="entry name" value="BSH_CusB"/>
</dbReference>
<keyword evidence="2" id="KW-0813">Transport</keyword>
<evidence type="ECO:0000259" key="7">
    <source>
        <dbReference type="Pfam" id="PF25967"/>
    </source>
</evidence>
<sequence>MERKQFIKAAGWMALVPALLLAACQDTDKKPATEVAPAATFTCPMHPQIVQHKPGTCPICGMDLVPFDKNNKELALTLGESQLALANITTTTIGAGVLSNFKQLNGRLAVDPANTAVISSRVAGRMEVMYIKETGVKVSKGQPLYKIYSEQLAALQQEYLLAAAQVKQFPEDARFKQIAAAARQKLALYDQSPAQIDQLLQSQKVNPYVTYPATVSGVVSELSAAEGQYVAEGGAVMRLEGYQQLWVEADVYPAEAAAVHTGQVVKVVVAGWENEPQQMTIQFINPALQSGSQLMQLRGTVANADSRWQPGMQANILLPLKSSGEALSLPVDAVIRDGKGTHVWVEKSKGKFEPRKVTTGMENADAVEITSGLEAGDKVVITGAYLLYSEYILKKGVNPMAATGGHQHG</sequence>
<organism evidence="8 9">
    <name type="scientific">Chitinophaga nivalis</name>
    <dbReference type="NCBI Taxonomy" id="2991709"/>
    <lineage>
        <taxon>Bacteria</taxon>
        <taxon>Pseudomonadati</taxon>
        <taxon>Bacteroidota</taxon>
        <taxon>Chitinophagia</taxon>
        <taxon>Chitinophagales</taxon>
        <taxon>Chitinophagaceae</taxon>
        <taxon>Chitinophaga</taxon>
    </lineage>
</organism>
<dbReference type="Pfam" id="PF25967">
    <property type="entry name" value="RND-MFP_C"/>
    <property type="match status" value="1"/>
</dbReference>
<dbReference type="Pfam" id="PF19335">
    <property type="entry name" value="HMBD"/>
    <property type="match status" value="1"/>
</dbReference>
<evidence type="ECO:0000259" key="4">
    <source>
        <dbReference type="Pfam" id="PF19335"/>
    </source>
</evidence>
<dbReference type="RefSeq" id="WP_264732926.1">
    <property type="nucleotide sequence ID" value="NZ_JAPDNR010000001.1"/>
</dbReference>
<comment type="caution">
    <text evidence="8">The sequence shown here is derived from an EMBL/GenBank/DDBJ whole genome shotgun (WGS) entry which is preliminary data.</text>
</comment>
<feature type="domain" description="Heavy metal binding" evidence="4">
    <location>
        <begin position="41"/>
        <end position="66"/>
    </location>
</feature>
<keyword evidence="3" id="KW-0732">Signal</keyword>
<dbReference type="PANTHER" id="PTHR30097:SF15">
    <property type="entry name" value="CATION EFFLUX SYSTEM PROTEIN CUSB"/>
    <property type="match status" value="1"/>
</dbReference>
<dbReference type="InterPro" id="IPR058792">
    <property type="entry name" value="Beta-barrel_RND_2"/>
</dbReference>
<comment type="similarity">
    <text evidence="1">Belongs to the membrane fusion protein (MFP) (TC 8.A.1) family.</text>
</comment>
<dbReference type="PANTHER" id="PTHR30097">
    <property type="entry name" value="CATION EFFLUX SYSTEM PROTEIN CUSB"/>
    <property type="match status" value="1"/>
</dbReference>
<evidence type="ECO:0000256" key="1">
    <source>
        <dbReference type="ARBA" id="ARBA00009477"/>
    </source>
</evidence>
<dbReference type="Proteomes" id="UP001207742">
    <property type="component" value="Unassembled WGS sequence"/>
</dbReference>
<dbReference type="NCBIfam" id="TIGR01730">
    <property type="entry name" value="RND_mfp"/>
    <property type="match status" value="1"/>
</dbReference>
<dbReference type="InterPro" id="IPR006143">
    <property type="entry name" value="RND_pump_MFP"/>
</dbReference>